<feature type="compositionally biased region" description="Polar residues" evidence="1">
    <location>
        <begin position="1486"/>
        <end position="1505"/>
    </location>
</feature>
<name>A0A976M913_THEOR</name>
<dbReference type="EMBL" id="CP056068">
    <property type="protein sequence ID" value="UKJ90731.2"/>
    <property type="molecule type" value="Genomic_DNA"/>
</dbReference>
<dbReference type="InterPro" id="IPR007480">
    <property type="entry name" value="DUF529"/>
</dbReference>
<feature type="compositionally biased region" description="Low complexity" evidence="1">
    <location>
        <begin position="1595"/>
        <end position="1621"/>
    </location>
</feature>
<feature type="compositionally biased region" description="Basic and acidic residues" evidence="1">
    <location>
        <begin position="420"/>
        <end position="430"/>
    </location>
</feature>
<reference evidence="2" key="1">
    <citation type="submission" date="2022-07" db="EMBL/GenBank/DDBJ databases">
        <title>Evaluation of T. orientalis genome assembly methods using nanopore sequencing and analysis of variation between genomes.</title>
        <authorList>
            <person name="Yam J."/>
            <person name="Micallef M.L."/>
            <person name="Liu M."/>
            <person name="Djordjevic S.P."/>
            <person name="Bogema D.R."/>
            <person name="Jenkins C."/>
        </authorList>
    </citation>
    <scope>NUCLEOTIDE SEQUENCE</scope>
    <source>
        <strain evidence="2">Fish Creek</strain>
    </source>
</reference>
<feature type="compositionally biased region" description="Basic and acidic residues" evidence="1">
    <location>
        <begin position="206"/>
        <end position="218"/>
    </location>
</feature>
<dbReference type="OrthoDB" id="10421218at2759"/>
<feature type="compositionally biased region" description="Basic and acidic residues" evidence="1">
    <location>
        <begin position="357"/>
        <end position="367"/>
    </location>
</feature>
<feature type="compositionally biased region" description="Basic and acidic residues" evidence="1">
    <location>
        <begin position="523"/>
        <end position="544"/>
    </location>
</feature>
<feature type="compositionally biased region" description="Pro residues" evidence="1">
    <location>
        <begin position="506"/>
        <end position="517"/>
    </location>
</feature>
<dbReference type="PANTHER" id="PTHR24216:SF65">
    <property type="entry name" value="PAXILLIN-LIKE PROTEIN 1"/>
    <property type="match status" value="1"/>
</dbReference>
<evidence type="ECO:0000256" key="1">
    <source>
        <dbReference type="SAM" id="MobiDB-lite"/>
    </source>
</evidence>
<dbReference type="Proteomes" id="UP000244803">
    <property type="component" value="Chromosome 2"/>
</dbReference>
<feature type="compositionally biased region" description="Pro residues" evidence="1">
    <location>
        <begin position="1525"/>
        <end position="1535"/>
    </location>
</feature>
<gene>
    <name evidence="2" type="ORF">MACJ_001665</name>
</gene>
<evidence type="ECO:0000313" key="2">
    <source>
        <dbReference type="EMBL" id="UKJ90731.2"/>
    </source>
</evidence>
<feature type="region of interest" description="Disordered" evidence="1">
    <location>
        <begin position="195"/>
        <end position="225"/>
    </location>
</feature>
<feature type="compositionally biased region" description="Polar residues" evidence="1">
    <location>
        <begin position="1537"/>
        <end position="1570"/>
    </location>
</feature>
<feature type="compositionally biased region" description="Polar residues" evidence="1">
    <location>
        <begin position="1582"/>
        <end position="1592"/>
    </location>
</feature>
<feature type="compositionally biased region" description="Low complexity" evidence="1">
    <location>
        <begin position="1456"/>
        <end position="1474"/>
    </location>
</feature>
<feature type="compositionally biased region" description="Basic and acidic residues" evidence="1">
    <location>
        <begin position="374"/>
        <end position="408"/>
    </location>
</feature>
<organism evidence="2 3">
    <name type="scientific">Theileria orientalis</name>
    <dbReference type="NCBI Taxonomy" id="68886"/>
    <lineage>
        <taxon>Eukaryota</taxon>
        <taxon>Sar</taxon>
        <taxon>Alveolata</taxon>
        <taxon>Apicomplexa</taxon>
        <taxon>Aconoidasida</taxon>
        <taxon>Piroplasmida</taxon>
        <taxon>Theileriidae</taxon>
        <taxon>Theileria</taxon>
    </lineage>
</organism>
<feature type="region of interest" description="Disordered" evidence="1">
    <location>
        <begin position="1641"/>
        <end position="1671"/>
    </location>
</feature>
<feature type="compositionally biased region" description="Polar residues" evidence="1">
    <location>
        <begin position="1515"/>
        <end position="1524"/>
    </location>
</feature>
<dbReference type="Pfam" id="PF04385">
    <property type="entry name" value="FAINT"/>
    <property type="match status" value="2"/>
</dbReference>
<feature type="compositionally biased region" description="Polar residues" evidence="1">
    <location>
        <begin position="1441"/>
        <end position="1454"/>
    </location>
</feature>
<dbReference type="PANTHER" id="PTHR24216">
    <property type="entry name" value="PAXILLIN-RELATED"/>
    <property type="match status" value="1"/>
</dbReference>
<evidence type="ECO:0000313" key="3">
    <source>
        <dbReference type="Proteomes" id="UP000244803"/>
    </source>
</evidence>
<feature type="region of interest" description="Disordered" evidence="1">
    <location>
        <begin position="322"/>
        <end position="544"/>
    </location>
</feature>
<feature type="compositionally biased region" description="Basic and acidic residues" evidence="1">
    <location>
        <begin position="495"/>
        <end position="505"/>
    </location>
</feature>
<proteinExistence type="predicted"/>
<protein>
    <submittedName>
        <fullName evidence="2">Uncharacterized protein</fullName>
    </submittedName>
</protein>
<feature type="compositionally biased region" description="Basic and acidic residues" evidence="1">
    <location>
        <begin position="468"/>
        <end position="479"/>
    </location>
</feature>
<sequence length="1799" mass="204215">MYYSMKVYNVVICLFIYFSYRNSFVQSVNNAFKNIAAPEVVNINSLGNHLLKLFNRNQTEENGSEIDKSQLITLNVKNRRTTDYIVYKYNPSENSHTYTAKPPHLIEKVTVGNELAWQSKKNQYGNKVVVTTDKDNKALLTVHFPMVPSNHGIIGVDLLLVDDKQSHGHIRSTRRNSESLEALRELQNLLKKIENQKEASQAPPETKPKPTEHFKSDSELNVSPRKKSLSDYELLTRKVKPPQKLELTTLYIDKLSSTNQINYEYDVAKEQHTFTPKPGYAISAIKTGNELVWESKDGVYPEQILILPGTDKQPMMRMVFDKPQTSPNTKPAVVHPEPVVPPKEEKKQEPAKPIVPPREELKHEKPEPIVPVEEESKKEAPENIVPPKEEIKNEEPRPMSPHKEKPKNEPLYSISGESTKNMESKADNEKVVVPPTPVEPKPSAKAPESQPETFPRESSLFPDVPEEPVAKHPEPEVNKQTHVPKHQLSEPGEPLFKESKPEPAKVKPPIPNEPTKPSPQLTEPEKVGVSEPQPRSDKEAVKSELNDKKAVLDINSTSSTDFYDYFQDGESAIYETKDNHVFVSIQDAKLFKKIWEAKDESEYATKVVRDGVDILLGITKLSVFFVNGQIKHFSNAENVWKEVTNDVILDINNQTYKYEYEFKDFPQSRFFETKYDFRFKKIKDGENIIWESEGNHNANMVLINGAHSKNKVLTIHFSDPHILVFTKKNKEPWVQDKSFKSLPKSLDIKVPNKVDNDIFTHLAKQGNLFNLIKRGKEVIWKSRSYNENAKKVVVYAINKDYMFITIYPLKGHVTKLLKYPGDECKEIDSSTKIPITINIRSNKSSCAYYNYQRNNVRMFRAKGDHLFAGVREKDDSSSDRTNDKSIWTASTNVDNDSRYANKVEVITYDKFKDMYEVTVYLMDGTTRKYVRQETMPWTFVDPNQKLTVSINVNSQFECYKYSLSHKNGLKVFTAKPGIAFNGVTYVDEGEAEVWDAKNVNDWANRVELDMMGGDKKIIIYLQNGGKKVFTRKDDKKWVEEVGAGVAVTESATNEEVGPPTTATKTNVQKMHKPEYTNDVKLYVKDPKNPSSNKEMDSKDYEVKQNQNRYEFKLKEGSKCTEVKYLVKITDLFDRNKTIGLKPITVWKRFFAKSDENYPKSVVYQWPNKIVINFDTFFIVNEKEVSGTWVNRNFDIKFYTMSTENGNKDSVELDWSKYELRKMAGERYDYEFKPGTKCVEVKYMFKKVDPSDQNRLITGYRTVWKYGHLGHKEYPTTVSYLSEKRLIIDLGTKIIVSERSTDERWTPKESYLQFFTAAGNRNGRYAEEGAPLSDNKYGLQKKGDELRYIFNHGIKCTTVTHVECVGEPDDINKVTTYYKRVWVYDPDVNPGMYPKSIVYKTGSKITIKLDELILVYQRNVYGDWINSDVFDMGGNRRPFFNRQPSFKDVTQNTEGVTPPTATPSTATSLTATPPTESEEIAPVAAISRSNGITLSRKGSTSSNEGSTVPFRISVKPSATSNSPPNTAEPPNTPKPPKSATQPDTSTTTPEISSAPTIDSVQQPANSVQQPAKGSAQPRRVSVQAETSSVQAETSIVPDNVVPPNVFNPATASSATNSTSNANGHPTANAHATEHVSGPVAQPVSHVPVQKPSNNDKLASAPHGFQSISPNVNEVYPSEYPKDVTIITQGSPNANDINKYRVYTNFGTEFYLYKFIEGAKCVEVRHVEQGANGKGDDKSTRGPAKEKVVWTYNSARYGRKYPESVFYNKQKMTFIIMFDDHNIICFKRNGSWVVAGSTKTY</sequence>
<feature type="region of interest" description="Disordered" evidence="1">
    <location>
        <begin position="1440"/>
        <end position="1629"/>
    </location>
</feature>
<accession>A0A976M913</accession>